<dbReference type="AlphaFoldDB" id="A0AAV0AUB4"/>
<organism evidence="2 3">
    <name type="scientific">Phakopsora pachyrhizi</name>
    <name type="common">Asian soybean rust disease fungus</name>
    <dbReference type="NCBI Taxonomy" id="170000"/>
    <lineage>
        <taxon>Eukaryota</taxon>
        <taxon>Fungi</taxon>
        <taxon>Dikarya</taxon>
        <taxon>Basidiomycota</taxon>
        <taxon>Pucciniomycotina</taxon>
        <taxon>Pucciniomycetes</taxon>
        <taxon>Pucciniales</taxon>
        <taxon>Phakopsoraceae</taxon>
        <taxon>Phakopsora</taxon>
    </lineage>
</organism>
<sequence>MEDKDDMFGEVVEFGDGTQYKVAEVPVSAPDPVAPTNLSNQLGKKEDCFAEDFDQTNQSALAGTTEQMPPFLRGGAKLKSLFNERLGKFKPYSARPCDSSKDTTGPVQLLQRPSEDLCDSFCPSPAKLRLPKP</sequence>
<reference evidence="2" key="1">
    <citation type="submission" date="2022-06" db="EMBL/GenBank/DDBJ databases">
        <authorList>
            <consortium name="SYNGENTA / RWTH Aachen University"/>
        </authorList>
    </citation>
    <scope>NUCLEOTIDE SEQUENCE</scope>
</reference>
<name>A0AAV0AUB4_PHAPC</name>
<evidence type="ECO:0000313" key="2">
    <source>
        <dbReference type="EMBL" id="CAH7673308.1"/>
    </source>
</evidence>
<keyword evidence="3" id="KW-1185">Reference proteome</keyword>
<proteinExistence type="predicted"/>
<accession>A0AAV0AUB4</accession>
<evidence type="ECO:0000256" key="1">
    <source>
        <dbReference type="SAM" id="MobiDB-lite"/>
    </source>
</evidence>
<dbReference type="Proteomes" id="UP001153365">
    <property type="component" value="Unassembled WGS sequence"/>
</dbReference>
<evidence type="ECO:0000313" key="3">
    <source>
        <dbReference type="Proteomes" id="UP001153365"/>
    </source>
</evidence>
<feature type="region of interest" description="Disordered" evidence="1">
    <location>
        <begin position="90"/>
        <end position="111"/>
    </location>
</feature>
<protein>
    <submittedName>
        <fullName evidence="2">Uncharacterized protein</fullName>
    </submittedName>
</protein>
<gene>
    <name evidence="2" type="ORF">PPACK8108_LOCUS8196</name>
</gene>
<dbReference type="EMBL" id="CALTRL010001666">
    <property type="protein sequence ID" value="CAH7673308.1"/>
    <property type="molecule type" value="Genomic_DNA"/>
</dbReference>
<comment type="caution">
    <text evidence="2">The sequence shown here is derived from an EMBL/GenBank/DDBJ whole genome shotgun (WGS) entry which is preliminary data.</text>
</comment>